<dbReference type="InterPro" id="IPR026374">
    <property type="entry name" value="Cyano_PEP"/>
</dbReference>
<dbReference type="Proteomes" id="UP000008206">
    <property type="component" value="Chromosome"/>
</dbReference>
<dbReference type="RefSeq" id="WP_013325026.1">
    <property type="nucleotide sequence ID" value="NC_014501.1"/>
</dbReference>
<keyword evidence="2" id="KW-1185">Reference proteome</keyword>
<accession>E0UJH0</accession>
<organism evidence="1 2">
    <name type="scientific">Gloeothece verrucosa (strain PCC 7822)</name>
    <name type="common">Cyanothece sp. (strain PCC 7822)</name>
    <dbReference type="NCBI Taxonomy" id="497965"/>
    <lineage>
        <taxon>Bacteria</taxon>
        <taxon>Bacillati</taxon>
        <taxon>Cyanobacteriota</taxon>
        <taxon>Cyanophyceae</taxon>
        <taxon>Oscillatoriophycideae</taxon>
        <taxon>Chroococcales</taxon>
        <taxon>Aphanothecaceae</taxon>
        <taxon>Gloeothece</taxon>
        <taxon>Gloeothece verrucosa</taxon>
    </lineage>
</organism>
<proteinExistence type="predicted"/>
<dbReference type="InterPro" id="IPR014262">
    <property type="entry name" value="HAF_rpt"/>
</dbReference>
<dbReference type="eggNOG" id="COG5563">
    <property type="taxonomic scope" value="Bacteria"/>
</dbReference>
<dbReference type="InterPro" id="IPR022562">
    <property type="entry name" value="DUF3466"/>
</dbReference>
<dbReference type="KEGG" id="cyj:Cyan7822_5103"/>
<gene>
    <name evidence="1" type="ordered locus">Cyan7822_5103</name>
</gene>
<dbReference type="Pfam" id="PF11949">
    <property type="entry name" value="DUF3466"/>
    <property type="match status" value="1"/>
</dbReference>
<dbReference type="NCBIfam" id="TIGR04155">
    <property type="entry name" value="cyano_PEP"/>
    <property type="match status" value="1"/>
</dbReference>
<evidence type="ECO:0000313" key="2">
    <source>
        <dbReference type="Proteomes" id="UP000008206"/>
    </source>
</evidence>
<dbReference type="EMBL" id="CP002198">
    <property type="protein sequence ID" value="ADN16988.1"/>
    <property type="molecule type" value="Genomic_DNA"/>
</dbReference>
<name>E0UJH0_GLOV7</name>
<dbReference type="AlphaFoldDB" id="E0UJH0"/>
<sequence>MLNLLAWKQTITVTFLTIAGLGVASPSMAVSLYTITDLGSLSPQGTDTRAAGINNLGQVVGRSRFSSGTLSHGYIWENGVLSELPYTGLKNGTEIVTLPGRGGFSRSINDSGFIVGTADELPGPTDRGLLWSPNGSGGYNLAIYDFGGVESYFYDINNSNQIAGAHIYASGKRNAVFWENNLKIDLPSLGGDENFTSAINDNTVIAGYIDTDGADNGTNTYEAAIWQKDSNGNFVLSRLGTFGAAQSLAKDININNDLVGQLVNVEEDVTTRSPFLFKDGNKIDLGSFGGTVGDALSINANTQIVGYSNTGSNVAHAFLWENGQLFDLNNLLVNGSGWQLTQATGINDLGQIVGYGLFTDANGVTQTRAFILEAVPEPFTILGVTTAVGFGMQFKKRLAKVQK</sequence>
<reference evidence="2" key="1">
    <citation type="journal article" date="2011" name="MBio">
        <title>Novel metabolic attributes of the genus Cyanothece, comprising a group of unicellular nitrogen-fixing Cyanobacteria.</title>
        <authorList>
            <person name="Bandyopadhyay A."/>
            <person name="Elvitigala T."/>
            <person name="Welsh E."/>
            <person name="Stockel J."/>
            <person name="Liberton M."/>
            <person name="Min H."/>
            <person name="Sherman L.A."/>
            <person name="Pakrasi H.B."/>
        </authorList>
    </citation>
    <scope>NUCLEOTIDE SEQUENCE [LARGE SCALE GENOMIC DNA]</scope>
    <source>
        <strain evidence="2">PCC 7822</strain>
    </source>
</reference>
<dbReference type="NCBIfam" id="TIGR02913">
    <property type="entry name" value="HAF_rpt"/>
    <property type="match status" value="2"/>
</dbReference>
<protein>
    <submittedName>
        <fullName evidence="1">Extracellular repeat protein, HAF family</fullName>
    </submittedName>
</protein>
<evidence type="ECO:0000313" key="1">
    <source>
        <dbReference type="EMBL" id="ADN16988.1"/>
    </source>
</evidence>
<dbReference type="OrthoDB" id="518002at2"/>
<dbReference type="HOGENOM" id="CLU_054530_0_0_3"/>